<comment type="caution">
    <text evidence="1">The sequence shown here is derived from an EMBL/GenBank/DDBJ whole genome shotgun (WGS) entry which is preliminary data.</text>
</comment>
<name>A0ACB5RXN1_9PEZI</name>
<gene>
    <name evidence="1" type="primary">g560</name>
    <name evidence="1" type="ORF">NpPPO83_00000560</name>
</gene>
<accession>A0ACB5RXN1</accession>
<evidence type="ECO:0000313" key="1">
    <source>
        <dbReference type="EMBL" id="GME25325.1"/>
    </source>
</evidence>
<keyword evidence="1" id="KW-0489">Methyltransferase</keyword>
<organism evidence="1 2">
    <name type="scientific">Neofusicoccum parvum</name>
    <dbReference type="NCBI Taxonomy" id="310453"/>
    <lineage>
        <taxon>Eukaryota</taxon>
        <taxon>Fungi</taxon>
        <taxon>Dikarya</taxon>
        <taxon>Ascomycota</taxon>
        <taxon>Pezizomycotina</taxon>
        <taxon>Dothideomycetes</taxon>
        <taxon>Dothideomycetes incertae sedis</taxon>
        <taxon>Botryosphaeriales</taxon>
        <taxon>Botryosphaeriaceae</taxon>
        <taxon>Neofusicoccum</taxon>
    </lineage>
</organism>
<protein>
    <submittedName>
        <fullName evidence="1">tRNA methyltransferase trm5</fullName>
    </submittedName>
</protein>
<evidence type="ECO:0000313" key="2">
    <source>
        <dbReference type="Proteomes" id="UP001165186"/>
    </source>
</evidence>
<proteinExistence type="predicted"/>
<keyword evidence="1" id="KW-0808">Transferase</keyword>
<keyword evidence="2" id="KW-1185">Reference proteome</keyword>
<sequence length="474" mass="53453">MSDAAMFRPPVNRAMRVLDRSLFQKTFPIAAARVASNKDISLVRKALEKSKDVLAAPRLQSVQPDPLPELASQGRKCVLLRPDIRHDDPSTWSPSLAEFQTKDIASVVPYDVHLDYDYWTYDEIMSAVVPEDNQEDAYPKRFSQVGHILHLNLRDSHQPYKQLIAQVLKDKSHNIETVISKIDSVGDESEFRTFSYEVLVGSPDLNVELHEEGCTFKFDYSKVYWNSRLQGEHRRMVQAFKEGEAVCDVMAGVGPFAVPAGKKRIFTWANDLNPESYACMADAIQRNKVDKFVRAFNADGHAFIRDATADLFRSSHTVTVKAAPGGSRRKADGAKTSAAVDPKSLERVLTQPRIFSHYVMNLPAIAIDFLPSFIGLFTRSPVSDVLGVADPATLFAPHTEFQLPMVHVYCFGTKSDDNVEQEMDICKRISEKLEFEITRETLDGEIFDVRDVAPNKRMFCASFRLPEEVAFRKP</sequence>
<dbReference type="EMBL" id="BSXG01000019">
    <property type="protein sequence ID" value="GME25325.1"/>
    <property type="molecule type" value="Genomic_DNA"/>
</dbReference>
<dbReference type="Proteomes" id="UP001165186">
    <property type="component" value="Unassembled WGS sequence"/>
</dbReference>
<reference evidence="1" key="1">
    <citation type="submission" date="2024-09" db="EMBL/GenBank/DDBJ databases">
        <title>Draft Genome Sequences of Neofusicoccum parvum.</title>
        <authorList>
            <person name="Ashida A."/>
            <person name="Camagna M."/>
            <person name="Tanaka A."/>
            <person name="Takemoto D."/>
        </authorList>
    </citation>
    <scope>NUCLEOTIDE SEQUENCE</scope>
    <source>
        <strain evidence="1">PPO83</strain>
    </source>
</reference>